<keyword evidence="2" id="KW-0328">Glycosyltransferase</keyword>
<dbReference type="CDD" id="cd04186">
    <property type="entry name" value="GT_2_like_c"/>
    <property type="match status" value="1"/>
</dbReference>
<evidence type="ECO:0000259" key="4">
    <source>
        <dbReference type="Pfam" id="PF00535"/>
    </source>
</evidence>
<dbReference type="eggNOG" id="COG1216">
    <property type="taxonomic scope" value="Bacteria"/>
</dbReference>
<dbReference type="AlphaFoldDB" id="B3EP70"/>
<dbReference type="CAZy" id="GT2">
    <property type="family name" value="Glycosyltransferase Family 2"/>
</dbReference>
<reference evidence="5" key="1">
    <citation type="submission" date="2008-06" db="EMBL/GenBank/DDBJ databases">
        <title>Complete sequence of Chlorobium phaeobacteroides BS1.</title>
        <authorList>
            <consortium name="US DOE Joint Genome Institute"/>
            <person name="Lucas S."/>
            <person name="Copeland A."/>
            <person name="Lapidus A."/>
            <person name="Glavina del Rio T."/>
            <person name="Dalin E."/>
            <person name="Tice H."/>
            <person name="Bruce D."/>
            <person name="Goodwin L."/>
            <person name="Pitluck S."/>
            <person name="Schmutz J."/>
            <person name="Larimer F."/>
            <person name="Land M."/>
            <person name="Hauser L."/>
            <person name="Kyrpides N."/>
            <person name="Ovchinnikova G."/>
            <person name="Li T."/>
            <person name="Liu Z."/>
            <person name="Zhao F."/>
            <person name="Overmann J."/>
            <person name="Bryant D.A."/>
            <person name="Richardson P."/>
        </authorList>
    </citation>
    <scope>NUCLEOTIDE SEQUENCE [LARGE SCALE GENOMIC DNA]</scope>
    <source>
        <strain evidence="5">BS1</strain>
    </source>
</reference>
<dbReference type="Pfam" id="PF00535">
    <property type="entry name" value="Glycos_transf_2"/>
    <property type="match status" value="1"/>
</dbReference>
<organism evidence="5">
    <name type="scientific">Chlorobium phaeobacteroides (strain BS1)</name>
    <dbReference type="NCBI Taxonomy" id="331678"/>
    <lineage>
        <taxon>Bacteria</taxon>
        <taxon>Pseudomonadati</taxon>
        <taxon>Chlorobiota</taxon>
        <taxon>Chlorobiia</taxon>
        <taxon>Chlorobiales</taxon>
        <taxon>Chlorobiaceae</taxon>
        <taxon>Chlorobium/Pelodictyon group</taxon>
        <taxon>Chlorobium</taxon>
    </lineage>
</organism>
<accession>B3EP70</accession>
<dbReference type="SUPFAM" id="SSF53448">
    <property type="entry name" value="Nucleotide-diphospho-sugar transferases"/>
    <property type="match status" value="1"/>
</dbReference>
<dbReference type="InterPro" id="IPR029044">
    <property type="entry name" value="Nucleotide-diphossugar_trans"/>
</dbReference>
<dbReference type="GO" id="GO:0016757">
    <property type="term" value="F:glycosyltransferase activity"/>
    <property type="evidence" value="ECO:0007669"/>
    <property type="project" value="UniProtKB-KW"/>
</dbReference>
<dbReference type="HOGENOM" id="CLU_023845_4_1_10"/>
<sequence>MSGADGAVYVIVVNWNNAGDTIRCLESLSGVNVTEMRVLVVDNGSTDGSADTIRKRFPQYGLLELETNRMYGGGCNAGFELARKEGAEYVIFLNNDTVVDPGFLEPLISSFRDHDTVAITVPRIYYMDFPDRLWYAGGEVDLRTGRVAHRGIRKKDGERFDRACETEYATGCCLAMRVSDFSRFQGFDERFALYGEDVDLSLRVREAGKRVLYVPASRVWHSVSASGAGELDVQKLWRKNLSLLRVLAKHRAWPGMAVYLLLAPYRVLTGTGAVLLSRMKTGFAEPSEGAR</sequence>
<name>B3EP70_CHLPB</name>
<proteinExistence type="inferred from homology"/>
<keyword evidence="3 5" id="KW-0808">Transferase</keyword>
<evidence type="ECO:0000313" key="5">
    <source>
        <dbReference type="EMBL" id="ACE05209.1"/>
    </source>
</evidence>
<evidence type="ECO:0000256" key="2">
    <source>
        <dbReference type="ARBA" id="ARBA00022676"/>
    </source>
</evidence>
<dbReference type="InterPro" id="IPR001173">
    <property type="entry name" value="Glyco_trans_2-like"/>
</dbReference>
<dbReference type="PANTHER" id="PTHR43179:SF12">
    <property type="entry name" value="GALACTOFURANOSYLTRANSFERASE GLFT2"/>
    <property type="match status" value="1"/>
</dbReference>
<comment type="similarity">
    <text evidence="1">Belongs to the glycosyltransferase 2 family.</text>
</comment>
<evidence type="ECO:0000256" key="1">
    <source>
        <dbReference type="ARBA" id="ARBA00006739"/>
    </source>
</evidence>
<dbReference type="Gene3D" id="3.90.550.10">
    <property type="entry name" value="Spore Coat Polysaccharide Biosynthesis Protein SpsA, Chain A"/>
    <property type="match status" value="1"/>
</dbReference>
<dbReference type="PANTHER" id="PTHR43179">
    <property type="entry name" value="RHAMNOSYLTRANSFERASE WBBL"/>
    <property type="match status" value="1"/>
</dbReference>
<gene>
    <name evidence="5" type="ordered locus">Cphamn1_2305</name>
</gene>
<evidence type="ECO:0000256" key="3">
    <source>
        <dbReference type="ARBA" id="ARBA00022679"/>
    </source>
</evidence>
<protein>
    <submittedName>
        <fullName evidence="5">Glycosyl transferase family 2</fullName>
    </submittedName>
</protein>
<feature type="domain" description="Glycosyltransferase 2-like" evidence="4">
    <location>
        <begin position="10"/>
        <end position="181"/>
    </location>
</feature>
<dbReference type="STRING" id="331678.Cphamn1_2305"/>
<dbReference type="KEGG" id="cpb:Cphamn1_2305"/>
<dbReference type="OrthoDB" id="9771846at2"/>
<dbReference type="EMBL" id="CP001101">
    <property type="protein sequence ID" value="ACE05209.1"/>
    <property type="molecule type" value="Genomic_DNA"/>
</dbReference>